<evidence type="ECO:0008006" key="3">
    <source>
        <dbReference type="Google" id="ProtNLM"/>
    </source>
</evidence>
<dbReference type="Proteomes" id="UP000228528">
    <property type="component" value="Unassembled WGS sequence"/>
</dbReference>
<dbReference type="EMBL" id="PFBW01000015">
    <property type="protein sequence ID" value="PIR77836.1"/>
    <property type="molecule type" value="Genomic_DNA"/>
</dbReference>
<dbReference type="PANTHER" id="PTHR42702">
    <property type="entry name" value="NUCLEOTIDE PYROPHOSPHOHYDROLASE"/>
    <property type="match status" value="1"/>
</dbReference>
<reference evidence="2" key="1">
    <citation type="submission" date="2017-09" db="EMBL/GenBank/DDBJ databases">
        <title>Depth-based differentiation of microbial function through sediment-hosted aquifers and enrichment of novel symbionts in the deep terrestrial subsurface.</title>
        <authorList>
            <person name="Probst A.J."/>
            <person name="Ladd B."/>
            <person name="Jarett J.K."/>
            <person name="Geller-Mcgrath D.E."/>
            <person name="Sieber C.M.K."/>
            <person name="Emerson J.B."/>
            <person name="Anantharaman K."/>
            <person name="Thomas B.C."/>
            <person name="Malmstrom R."/>
            <person name="Stieglmeier M."/>
            <person name="Klingl A."/>
            <person name="Woyke T."/>
            <person name="Ryan C.M."/>
            <person name="Banfield J.F."/>
        </authorList>
    </citation>
    <scope>NUCLEOTIDE SEQUENCE [LARGE SCALE GENOMIC DNA]</scope>
</reference>
<proteinExistence type="predicted"/>
<dbReference type="AlphaFoldDB" id="A0A2M6P2A1"/>
<name>A0A2M6P2A1_9BACT</name>
<dbReference type="SUPFAM" id="SSF101386">
    <property type="entry name" value="all-alpha NTP pyrophosphatases"/>
    <property type="match status" value="1"/>
</dbReference>
<evidence type="ECO:0000313" key="1">
    <source>
        <dbReference type="EMBL" id="PIR77836.1"/>
    </source>
</evidence>
<organism evidence="1 2">
    <name type="scientific">Candidatus Magasanikbacteria bacterium CG10_big_fil_rev_8_21_14_0_10_38_6</name>
    <dbReference type="NCBI Taxonomy" id="1974647"/>
    <lineage>
        <taxon>Bacteria</taxon>
        <taxon>Candidatus Magasanikiibacteriota</taxon>
    </lineage>
</organism>
<protein>
    <recommendedName>
        <fullName evidence="3">Pyrophosphatase</fullName>
    </recommendedName>
</protein>
<dbReference type="GO" id="GO:0009143">
    <property type="term" value="P:nucleoside triphosphate catabolic process"/>
    <property type="evidence" value="ECO:0007669"/>
    <property type="project" value="InterPro"/>
</dbReference>
<sequence length="102" mass="11982">MVDLKKIQKEIYQNKINKGFNTTDVNLEFCLAYEELAEAFHAYHRKKNDLGEELADVAIYLLSIAEILGVDFEQELLKKIEKNKKREYIKIEGVFTRIKEAE</sequence>
<comment type="caution">
    <text evidence="1">The sequence shown here is derived from an EMBL/GenBank/DDBJ whole genome shotgun (WGS) entry which is preliminary data.</text>
</comment>
<evidence type="ECO:0000313" key="2">
    <source>
        <dbReference type="Proteomes" id="UP000228528"/>
    </source>
</evidence>
<dbReference type="Pfam" id="PF12643">
    <property type="entry name" value="MazG-like"/>
    <property type="match status" value="1"/>
</dbReference>
<dbReference type="Gene3D" id="1.10.287.1080">
    <property type="entry name" value="MazG-like"/>
    <property type="match status" value="1"/>
</dbReference>
<dbReference type="GO" id="GO:0047429">
    <property type="term" value="F:nucleoside triphosphate diphosphatase activity"/>
    <property type="evidence" value="ECO:0007669"/>
    <property type="project" value="InterPro"/>
</dbReference>
<dbReference type="InterPro" id="IPR025984">
    <property type="entry name" value="DCTPP"/>
</dbReference>
<gene>
    <name evidence="1" type="ORF">COU30_00325</name>
</gene>
<dbReference type="PANTHER" id="PTHR42702:SF1">
    <property type="entry name" value="REGULATORY PROTEIN FOR BETA-LACTAMASE"/>
    <property type="match status" value="1"/>
</dbReference>
<accession>A0A2M6P2A1</accession>